<reference evidence="1 3" key="1">
    <citation type="submission" date="2016-10" db="EMBL/GenBank/DDBJ databases">
        <authorList>
            <person name="Varghese N."/>
            <person name="Submissions S."/>
        </authorList>
    </citation>
    <scope>NUCLEOTIDE SEQUENCE [LARGE SCALE GENOMIC DNA]</scope>
    <source>
        <strain evidence="1 3">DSM 19299</strain>
    </source>
</reference>
<dbReference type="OrthoDB" id="1257775at2"/>
<dbReference type="EMBL" id="FNEG01000004">
    <property type="protein sequence ID" value="SDJ11758.1"/>
    <property type="molecule type" value="Genomic_DNA"/>
</dbReference>
<gene>
    <name evidence="2" type="ORF">NCTC13492_01521</name>
    <name evidence="1" type="ORF">SAMN05421542_2703</name>
</gene>
<accession>A0A2X2VHC1</accession>
<protein>
    <recommendedName>
        <fullName evidence="5">Lipoprotein</fullName>
    </recommendedName>
</protein>
<name>A0A2X2VHC1_CHRJE</name>
<evidence type="ECO:0000313" key="3">
    <source>
        <dbReference type="Proteomes" id="UP000199426"/>
    </source>
</evidence>
<evidence type="ECO:0008006" key="5">
    <source>
        <dbReference type="Google" id="ProtNLM"/>
    </source>
</evidence>
<evidence type="ECO:0000313" key="4">
    <source>
        <dbReference type="Proteomes" id="UP000251670"/>
    </source>
</evidence>
<dbReference type="RefSeq" id="WP_089736976.1">
    <property type="nucleotide sequence ID" value="NZ_FNEG01000004.1"/>
</dbReference>
<dbReference type="Proteomes" id="UP000199426">
    <property type="component" value="Unassembled WGS sequence"/>
</dbReference>
<keyword evidence="3" id="KW-1185">Reference proteome</keyword>
<proteinExistence type="predicted"/>
<evidence type="ECO:0000313" key="1">
    <source>
        <dbReference type="EMBL" id="SDJ11758.1"/>
    </source>
</evidence>
<reference evidence="2 4" key="2">
    <citation type="submission" date="2018-06" db="EMBL/GenBank/DDBJ databases">
        <authorList>
            <consortium name="Pathogen Informatics"/>
            <person name="Doyle S."/>
        </authorList>
    </citation>
    <scope>NUCLEOTIDE SEQUENCE [LARGE SCALE GENOMIC DNA]</scope>
    <source>
        <strain evidence="2 4">NCTC13492</strain>
    </source>
</reference>
<dbReference type="EMBL" id="UAWB01000002">
    <property type="protein sequence ID" value="SQB27938.1"/>
    <property type="molecule type" value="Genomic_DNA"/>
</dbReference>
<dbReference type="AlphaFoldDB" id="A0A2X2VHC1"/>
<sequence>MKDVGKSNIKGVMNMLIILLVFILTGCKEDKSTSQQNMMVPATTIQAVKVVSAGGELGFSSSTVIDKDSIHYSRTMAANEANNMEYNRKLKPEDWKNLVDKIDLKMFGAAKEGHSVQPVDGIDTKIIVTTSAGDISKMNAHNDPEWKKILDDMEQYGGKYK</sequence>
<dbReference type="PROSITE" id="PS51257">
    <property type="entry name" value="PROKAR_LIPOPROTEIN"/>
    <property type="match status" value="1"/>
</dbReference>
<dbReference type="Proteomes" id="UP000251670">
    <property type="component" value="Unassembled WGS sequence"/>
</dbReference>
<organism evidence="2 4">
    <name type="scientific">Chryseobacterium jejuense</name>
    <dbReference type="NCBI Taxonomy" id="445960"/>
    <lineage>
        <taxon>Bacteria</taxon>
        <taxon>Pseudomonadati</taxon>
        <taxon>Bacteroidota</taxon>
        <taxon>Flavobacteriia</taxon>
        <taxon>Flavobacteriales</taxon>
        <taxon>Weeksellaceae</taxon>
        <taxon>Chryseobacterium group</taxon>
        <taxon>Chryseobacterium</taxon>
    </lineage>
</organism>
<evidence type="ECO:0000313" key="2">
    <source>
        <dbReference type="EMBL" id="SQB27938.1"/>
    </source>
</evidence>